<feature type="transmembrane region" description="Helical" evidence="1">
    <location>
        <begin position="84"/>
        <end position="105"/>
    </location>
</feature>
<keyword evidence="1" id="KW-0679">Respiratory chain</keyword>
<comment type="similarity">
    <text evidence="1">Belongs to the complex I subunit 6 family.</text>
</comment>
<keyword evidence="1" id="KW-0472">Membrane</keyword>
<keyword evidence="1" id="KW-1278">Translocase</keyword>
<comment type="subcellular location">
    <subcellularLocation>
        <location evidence="1">Mitochondrion membrane</location>
        <topology evidence="1">Multi-pass membrane protein</topology>
    </subcellularLocation>
</comment>
<keyword evidence="1" id="KW-0813">Transport</keyword>
<keyword evidence="1" id="KW-0830">Ubiquinone</keyword>
<comment type="function">
    <text evidence="1">Core subunit of the mitochondrial membrane respiratory chain NADH dehydrogenase (Complex I) which catalyzes electron transfer from NADH through the respiratory chain, using ubiquinone as an electron acceptor. Essential for the catalytic activity and assembly of complex I.</text>
</comment>
<dbReference type="InterPro" id="IPR001457">
    <property type="entry name" value="NADH_UbQ/plastoQ_OxRdtase_su6"/>
</dbReference>
<sequence length="198" mass="23035">MLFNILSIIMVLSSILVIRSENSVHSVFFLVLVFLTSALILFLLEIEFISLLFILVYVGAIAVLFLFVVMMLDIKISMFDKDFMIYLPLGLFLGFIFFFEIYLALNQNFFPSANIVNSNIYMNWILSVDIFSNIETLGQLLYTYYFFYFLIAGIILLIPMIGAIVLTLNFSFKPKVQHEFAQILRNKRNSVYITEKFK</sequence>
<name>A0A140F2V3_9STRA</name>
<accession>A0A140F2V3</accession>
<dbReference type="PANTHER" id="PTHR33269">
    <property type="entry name" value="NADH-UBIQUINONE OXIDOREDUCTASE CHAIN 6"/>
    <property type="match status" value="1"/>
</dbReference>
<dbReference type="InterPro" id="IPR042106">
    <property type="entry name" value="Nuo/plastoQ_OxRdtase_6_NuoJ"/>
</dbReference>
<gene>
    <name evidence="2" type="primary">nad6</name>
</gene>
<dbReference type="PANTHER" id="PTHR33269:SF17">
    <property type="entry name" value="NADH-UBIQUINONE OXIDOREDUCTASE CHAIN 6"/>
    <property type="match status" value="1"/>
</dbReference>
<dbReference type="GO" id="GO:0008137">
    <property type="term" value="F:NADH dehydrogenase (ubiquinone) activity"/>
    <property type="evidence" value="ECO:0007669"/>
    <property type="project" value="UniProtKB-UniRule"/>
</dbReference>
<dbReference type="NCBIfam" id="NF005164">
    <property type="entry name" value="PRK06638.1-4"/>
    <property type="match status" value="1"/>
</dbReference>
<dbReference type="Pfam" id="PF00499">
    <property type="entry name" value="Oxidored_q3"/>
    <property type="match status" value="1"/>
</dbReference>
<keyword evidence="2" id="KW-0560">Oxidoreductase</keyword>
<feature type="transmembrane region" description="Helical" evidence="1">
    <location>
        <begin position="145"/>
        <end position="168"/>
    </location>
</feature>
<dbReference type="EMBL" id="KU501221">
    <property type="protein sequence ID" value="AML60737.1"/>
    <property type="molecule type" value="Genomic_DNA"/>
</dbReference>
<organism evidence="2">
    <name type="scientific">Vischeria sp. CAUP Q 202</name>
    <dbReference type="NCBI Taxonomy" id="1805947"/>
    <lineage>
        <taxon>Eukaryota</taxon>
        <taxon>Sar</taxon>
        <taxon>Stramenopiles</taxon>
        <taxon>Ochrophyta</taxon>
        <taxon>Eustigmatophyceae</taxon>
        <taxon>Eustigmatales</taxon>
        <taxon>Chlorobotryaceae</taxon>
        <taxon>Vischeria</taxon>
    </lineage>
</organism>
<keyword evidence="1" id="KW-0520">NAD</keyword>
<evidence type="ECO:0000313" key="2">
    <source>
        <dbReference type="EMBL" id="AML60737.1"/>
    </source>
</evidence>
<reference evidence="2" key="1">
    <citation type="journal article" date="2016" name="Genome Biol. Evol.">
        <title>A Comparative Analysis of Mitochondrial Genomes in Eustigmatophyte Algae.</title>
        <authorList>
            <person name="Sevcikova T."/>
            <person name="Klimes V."/>
            <person name="Zbrankova V."/>
            <person name="Strnad H."/>
            <person name="Hroudova M."/>
            <person name="Vlcek C."/>
            <person name="Elias M."/>
        </authorList>
    </citation>
    <scope>NUCLEOTIDE SEQUENCE</scope>
    <source>
        <strain evidence="2">CAUP Q 202</strain>
    </source>
</reference>
<keyword evidence="1" id="KW-1133">Transmembrane helix</keyword>
<dbReference type="Gene3D" id="1.20.120.1200">
    <property type="entry name" value="NADH-ubiquinone/plastoquinone oxidoreductase chain 6, subunit NuoJ"/>
    <property type="match status" value="1"/>
</dbReference>
<keyword evidence="1" id="KW-0812">Transmembrane</keyword>
<protein>
    <recommendedName>
        <fullName evidence="1">NADH-ubiquinone oxidoreductase chain 6</fullName>
        <ecNumber evidence="1">7.1.1.2</ecNumber>
    </recommendedName>
</protein>
<dbReference type="GO" id="GO:0031966">
    <property type="term" value="C:mitochondrial membrane"/>
    <property type="evidence" value="ECO:0007669"/>
    <property type="project" value="UniProtKB-SubCell"/>
</dbReference>
<dbReference type="EC" id="7.1.1.2" evidence="1"/>
<comment type="catalytic activity">
    <reaction evidence="1">
        <text>a ubiquinone + NADH + 5 H(+)(in) = a ubiquinol + NAD(+) + 4 H(+)(out)</text>
        <dbReference type="Rhea" id="RHEA:29091"/>
        <dbReference type="Rhea" id="RHEA-COMP:9565"/>
        <dbReference type="Rhea" id="RHEA-COMP:9566"/>
        <dbReference type="ChEBI" id="CHEBI:15378"/>
        <dbReference type="ChEBI" id="CHEBI:16389"/>
        <dbReference type="ChEBI" id="CHEBI:17976"/>
        <dbReference type="ChEBI" id="CHEBI:57540"/>
        <dbReference type="ChEBI" id="CHEBI:57945"/>
        <dbReference type="EC" id="7.1.1.2"/>
    </reaction>
</comment>
<dbReference type="GO" id="GO:0016491">
    <property type="term" value="F:oxidoreductase activity"/>
    <property type="evidence" value="ECO:0007669"/>
    <property type="project" value="UniProtKB-KW"/>
</dbReference>
<feature type="transmembrane region" description="Helical" evidence="1">
    <location>
        <begin position="24"/>
        <end position="44"/>
    </location>
</feature>
<geneLocation type="mitochondrion" evidence="2"/>
<feature type="transmembrane region" description="Helical" evidence="1">
    <location>
        <begin position="50"/>
        <end position="72"/>
    </location>
</feature>
<evidence type="ECO:0000256" key="1">
    <source>
        <dbReference type="RuleBase" id="RU004430"/>
    </source>
</evidence>
<keyword evidence="1" id="KW-0249">Electron transport</keyword>
<proteinExistence type="inferred from homology"/>
<keyword evidence="1 2" id="KW-0496">Mitochondrion</keyword>
<dbReference type="AlphaFoldDB" id="A0A140F2V3"/>